<dbReference type="Gene3D" id="3.40.50.720">
    <property type="entry name" value="NAD(P)-binding Rossmann-like Domain"/>
    <property type="match status" value="1"/>
</dbReference>
<evidence type="ECO:0000256" key="1">
    <source>
        <dbReference type="ARBA" id="ARBA00010928"/>
    </source>
</evidence>
<evidence type="ECO:0000313" key="5">
    <source>
        <dbReference type="Proteomes" id="UP000305067"/>
    </source>
</evidence>
<dbReference type="GO" id="GO:0006740">
    <property type="term" value="P:NADPH regeneration"/>
    <property type="evidence" value="ECO:0007669"/>
    <property type="project" value="TreeGrafter"/>
</dbReference>
<dbReference type="GO" id="GO:0016491">
    <property type="term" value="F:oxidoreductase activity"/>
    <property type="evidence" value="ECO:0007669"/>
    <property type="project" value="TreeGrafter"/>
</dbReference>
<proteinExistence type="inferred from homology"/>
<dbReference type="PANTHER" id="PTHR42840">
    <property type="entry name" value="NAD(P)-BINDING ROSSMANN-FOLD SUPERFAMILY PROTEIN-RELATED"/>
    <property type="match status" value="1"/>
</dbReference>
<protein>
    <submittedName>
        <fullName evidence="4">Oxidoreductase family protein</fullName>
    </submittedName>
</protein>
<dbReference type="GO" id="GO:0000166">
    <property type="term" value="F:nucleotide binding"/>
    <property type="evidence" value="ECO:0007669"/>
    <property type="project" value="InterPro"/>
</dbReference>
<dbReference type="InterPro" id="IPR000683">
    <property type="entry name" value="Gfo/Idh/MocA-like_OxRdtase_N"/>
</dbReference>
<evidence type="ECO:0000259" key="3">
    <source>
        <dbReference type="Pfam" id="PF22725"/>
    </source>
</evidence>
<feature type="domain" description="GFO/IDH/MocA-like oxidoreductase" evidence="3">
    <location>
        <begin position="149"/>
        <end position="276"/>
    </location>
</feature>
<dbReference type="AlphaFoldDB" id="A0A5C3R218"/>
<reference evidence="4 5" key="1">
    <citation type="journal article" date="2019" name="Nat. Ecol. Evol.">
        <title>Megaphylogeny resolves global patterns of mushroom evolution.</title>
        <authorList>
            <person name="Varga T."/>
            <person name="Krizsan K."/>
            <person name="Foldi C."/>
            <person name="Dima B."/>
            <person name="Sanchez-Garcia M."/>
            <person name="Sanchez-Ramirez S."/>
            <person name="Szollosi G.J."/>
            <person name="Szarkandi J.G."/>
            <person name="Papp V."/>
            <person name="Albert L."/>
            <person name="Andreopoulos W."/>
            <person name="Angelini C."/>
            <person name="Antonin V."/>
            <person name="Barry K.W."/>
            <person name="Bougher N.L."/>
            <person name="Buchanan P."/>
            <person name="Buyck B."/>
            <person name="Bense V."/>
            <person name="Catcheside P."/>
            <person name="Chovatia M."/>
            <person name="Cooper J."/>
            <person name="Damon W."/>
            <person name="Desjardin D."/>
            <person name="Finy P."/>
            <person name="Geml J."/>
            <person name="Haridas S."/>
            <person name="Hughes K."/>
            <person name="Justo A."/>
            <person name="Karasinski D."/>
            <person name="Kautmanova I."/>
            <person name="Kiss B."/>
            <person name="Kocsube S."/>
            <person name="Kotiranta H."/>
            <person name="LaButti K.M."/>
            <person name="Lechner B.E."/>
            <person name="Liimatainen K."/>
            <person name="Lipzen A."/>
            <person name="Lukacs Z."/>
            <person name="Mihaltcheva S."/>
            <person name="Morgado L.N."/>
            <person name="Niskanen T."/>
            <person name="Noordeloos M.E."/>
            <person name="Ohm R.A."/>
            <person name="Ortiz-Santana B."/>
            <person name="Ovrebo C."/>
            <person name="Racz N."/>
            <person name="Riley R."/>
            <person name="Savchenko A."/>
            <person name="Shiryaev A."/>
            <person name="Soop K."/>
            <person name="Spirin V."/>
            <person name="Szebenyi C."/>
            <person name="Tomsovsky M."/>
            <person name="Tulloss R.E."/>
            <person name="Uehling J."/>
            <person name="Grigoriev I.V."/>
            <person name="Vagvolgyi C."/>
            <person name="Papp T."/>
            <person name="Martin F.M."/>
            <person name="Miettinen O."/>
            <person name="Hibbett D.S."/>
            <person name="Nagy L.G."/>
        </authorList>
    </citation>
    <scope>NUCLEOTIDE SEQUENCE [LARGE SCALE GENOMIC DNA]</scope>
    <source>
        <strain evidence="4 5">CBS 309.79</strain>
    </source>
</reference>
<dbReference type="STRING" id="1884261.A0A5C3R218"/>
<dbReference type="InterPro" id="IPR036291">
    <property type="entry name" value="NAD(P)-bd_dom_sf"/>
</dbReference>
<dbReference type="SUPFAM" id="SSF51735">
    <property type="entry name" value="NAD(P)-binding Rossmann-fold domains"/>
    <property type="match status" value="1"/>
</dbReference>
<keyword evidence="5" id="KW-1185">Reference proteome</keyword>
<dbReference type="PANTHER" id="PTHR42840:SF5">
    <property type="entry name" value="NAD(P)-BINDING ROSSMANN-FOLD SUPERFAMILY PROTEIN"/>
    <property type="match status" value="1"/>
</dbReference>
<dbReference type="OrthoDB" id="64915at2759"/>
<gene>
    <name evidence="4" type="ORF">BDV98DRAFT_539660</name>
</gene>
<dbReference type="Proteomes" id="UP000305067">
    <property type="component" value="Unassembled WGS sequence"/>
</dbReference>
<dbReference type="Gene3D" id="3.30.360.10">
    <property type="entry name" value="Dihydrodipicolinate Reductase, domain 2"/>
    <property type="match status" value="1"/>
</dbReference>
<accession>A0A5C3R218</accession>
<dbReference type="GO" id="GO:0005737">
    <property type="term" value="C:cytoplasm"/>
    <property type="evidence" value="ECO:0007669"/>
    <property type="project" value="TreeGrafter"/>
</dbReference>
<dbReference type="EMBL" id="ML178814">
    <property type="protein sequence ID" value="TFL07687.1"/>
    <property type="molecule type" value="Genomic_DNA"/>
</dbReference>
<dbReference type="Pfam" id="PF01408">
    <property type="entry name" value="GFO_IDH_MocA"/>
    <property type="match status" value="1"/>
</dbReference>
<evidence type="ECO:0000313" key="4">
    <source>
        <dbReference type="EMBL" id="TFL07687.1"/>
    </source>
</evidence>
<feature type="domain" description="Gfo/Idh/MocA-like oxidoreductase N-terminal" evidence="2">
    <location>
        <begin position="2"/>
        <end position="127"/>
    </location>
</feature>
<comment type="similarity">
    <text evidence="1">Belongs to the Gfo/Idh/MocA family.</text>
</comment>
<dbReference type="InterPro" id="IPR055170">
    <property type="entry name" value="GFO_IDH_MocA-like_dom"/>
</dbReference>
<evidence type="ECO:0000259" key="2">
    <source>
        <dbReference type="Pfam" id="PF01408"/>
    </source>
</evidence>
<name>A0A5C3R218_9AGAR</name>
<organism evidence="4 5">
    <name type="scientific">Pterulicium gracile</name>
    <dbReference type="NCBI Taxonomy" id="1884261"/>
    <lineage>
        <taxon>Eukaryota</taxon>
        <taxon>Fungi</taxon>
        <taxon>Dikarya</taxon>
        <taxon>Basidiomycota</taxon>
        <taxon>Agaricomycotina</taxon>
        <taxon>Agaricomycetes</taxon>
        <taxon>Agaricomycetidae</taxon>
        <taxon>Agaricales</taxon>
        <taxon>Pleurotineae</taxon>
        <taxon>Pterulaceae</taxon>
        <taxon>Pterulicium</taxon>
    </lineage>
</organism>
<sequence length="363" mass="38667">MAIAILGAGIFAREAHLPALQKLAGIVPDLKAVYSHSEGSATKLATLATTTLGLSSAPSVYHDFDASANLDALLARDDITSVIVILPILVQPSVILKALAAGKHVLSEKPVAKDVKSGLELIAEYEAKYKSKGLVWRVAENFEAEPGFIRVADAIKKGRIGRVQQFHARVVNFVDAESKWYNTAWRNVPEYQGGFILDGGVHTTAALRTILPSPGMTHLSAFASLNKRMLAPQDTVHAIVKVGDQAHGIVDMTWGHPVQARPNSDGFLFTGEKGWISVNQITDSATNAPILRIKISTHEGDETIDEPSKGVEAELASFFAKVKGEETLDIGHPLEALKDVTFVQAALSSSGALVDLGALVASG</sequence>
<dbReference type="SUPFAM" id="SSF55347">
    <property type="entry name" value="Glyceraldehyde-3-phosphate dehydrogenase-like, C-terminal domain"/>
    <property type="match status" value="1"/>
</dbReference>
<dbReference type="Pfam" id="PF22725">
    <property type="entry name" value="GFO_IDH_MocA_C3"/>
    <property type="match status" value="1"/>
</dbReference>